<dbReference type="Gene3D" id="3.10.20.310">
    <property type="entry name" value="membrane protein fhac"/>
    <property type="match status" value="1"/>
</dbReference>
<feature type="domain" description="POTRA" evidence="5">
    <location>
        <begin position="204"/>
        <end position="278"/>
    </location>
</feature>
<dbReference type="GO" id="GO:0019867">
    <property type="term" value="C:outer membrane"/>
    <property type="evidence" value="ECO:0007669"/>
    <property type="project" value="InterPro"/>
</dbReference>
<accession>A0A0D0PDU2</accession>
<dbReference type="Pfam" id="PF07244">
    <property type="entry name" value="POTRA"/>
    <property type="match status" value="1"/>
</dbReference>
<evidence type="ECO:0000313" key="7">
    <source>
        <dbReference type="Proteomes" id="UP000035100"/>
    </source>
</evidence>
<comment type="subcellular location">
    <subcellularLocation>
        <location evidence="1">Membrane</location>
    </subcellularLocation>
</comment>
<evidence type="ECO:0000256" key="1">
    <source>
        <dbReference type="ARBA" id="ARBA00004370"/>
    </source>
</evidence>
<feature type="signal peptide" evidence="4">
    <location>
        <begin position="1"/>
        <end position="27"/>
    </location>
</feature>
<dbReference type="PATRIC" id="fig|1123501.6.peg.2060"/>
<dbReference type="Pfam" id="PF01103">
    <property type="entry name" value="Omp85"/>
    <property type="match status" value="1"/>
</dbReference>
<keyword evidence="3" id="KW-0472">Membrane</keyword>
<keyword evidence="4" id="KW-0732">Signal</keyword>
<keyword evidence="7" id="KW-1185">Reference proteome</keyword>
<evidence type="ECO:0000256" key="4">
    <source>
        <dbReference type="SAM" id="SignalP"/>
    </source>
</evidence>
<keyword evidence="2" id="KW-0812">Transmembrane</keyword>
<keyword evidence="2" id="KW-1134">Transmembrane beta strand</keyword>
<dbReference type="InterPro" id="IPR039910">
    <property type="entry name" value="D15-like"/>
</dbReference>
<dbReference type="Gene3D" id="2.40.160.50">
    <property type="entry name" value="membrane protein fhac: a member of the omp85/tpsb transporter family"/>
    <property type="match status" value="1"/>
</dbReference>
<evidence type="ECO:0000259" key="5">
    <source>
        <dbReference type="PROSITE" id="PS51779"/>
    </source>
</evidence>
<comment type="caution">
    <text evidence="6">The sequence shown here is derived from an EMBL/GenBank/DDBJ whole genome shotgun (WGS) entry which is preliminary data.</text>
</comment>
<name>A0A0D0PDU2_9RHOB</name>
<sequence>MNVSGRTRVATLALPGLLALAGGGAAAQEVTVTLPPGADDDLVSAVENAALTMGLDADDPDVVAQDFIAAARADYRRILTAMYAEGRYGPVVSILVDGREASAIQPLESPDRIGRIDIRVDPGPEFVFGRAEVAPVAEGSDIPEEFRTGEVARAGVIVDAADAAVLGWREAGRPLAEVADDDITALHPQRRVDAAIAIAPGPQLSFGAVTVTGNDAVRTERVRAIAGLPVGEIYSPDAIAAAERRLRRQPAFSAVSLNEATAPGPNQTLPVEIQVVEALPRRIGFGAEIATEDGLTLTAYWLHRNLLGGAEQFRIEGEVTGIGGATGGIDYHLGTEFIRPATFLPDIDLTFRADLDRMDEEDYLADSLTSELTLKWYASDDLELEGGIGTYIVREERDGVELDYNLVTLPLRATFDRRDDDLDARFGYYLDGEVTPFYGTDDTGAGARLYADARAYYSFLAEDRVTLAARVQAGSVVGAGLFDVPSEYLFYSGGGGTVRGQPYQSLGLTTSVDGVEIGTGGASFVGAQLEARVRVTPRIGAVAFYDIGAISADTFPDTDGPWHAGTGIGARYVTPIGPIRVDVGTPASGDDAFEELQLYIGIGQAF</sequence>
<dbReference type="PANTHER" id="PTHR12815:SF42">
    <property type="entry name" value="BACTERIAL SURFACE ANTIGEN (D15) DOMAIN-CONTAINING PROTEIN"/>
    <property type="match status" value="1"/>
</dbReference>
<dbReference type="Proteomes" id="UP000035100">
    <property type="component" value="Unassembled WGS sequence"/>
</dbReference>
<dbReference type="InterPro" id="IPR034746">
    <property type="entry name" value="POTRA"/>
</dbReference>
<reference evidence="6 7" key="1">
    <citation type="submission" date="2013-01" db="EMBL/GenBank/DDBJ databases">
        <authorList>
            <person name="Fiebig A."/>
            <person name="Goeker M."/>
            <person name="Klenk H.-P.P."/>
        </authorList>
    </citation>
    <scope>NUCLEOTIDE SEQUENCE [LARGE SCALE GENOMIC DNA]</scope>
    <source>
        <strain evidence="6 7">DSM 24838</strain>
    </source>
</reference>
<dbReference type="AlphaFoldDB" id="A0A0D0PDU2"/>
<dbReference type="PROSITE" id="PS51779">
    <property type="entry name" value="POTRA"/>
    <property type="match status" value="1"/>
</dbReference>
<gene>
    <name evidence="6" type="ORF">Wenmar_01965</name>
</gene>
<proteinExistence type="predicted"/>
<protein>
    <submittedName>
        <fullName evidence="6">Autotransporter secretion outer membrane protein TamA</fullName>
    </submittedName>
</protein>
<dbReference type="eggNOG" id="COG0729">
    <property type="taxonomic scope" value="Bacteria"/>
</dbReference>
<dbReference type="InterPro" id="IPR010827">
    <property type="entry name" value="BamA/TamA_POTRA"/>
</dbReference>
<dbReference type="EMBL" id="AONG01000009">
    <property type="protein sequence ID" value="KIQ69601.1"/>
    <property type="molecule type" value="Genomic_DNA"/>
</dbReference>
<dbReference type="RefSeq" id="WP_018304816.1">
    <property type="nucleotide sequence ID" value="NZ_KB902316.1"/>
</dbReference>
<feature type="chain" id="PRO_5002218276" evidence="4">
    <location>
        <begin position="28"/>
        <end position="606"/>
    </location>
</feature>
<evidence type="ECO:0000256" key="2">
    <source>
        <dbReference type="ARBA" id="ARBA00022452"/>
    </source>
</evidence>
<evidence type="ECO:0000313" key="6">
    <source>
        <dbReference type="EMBL" id="KIQ69601.1"/>
    </source>
</evidence>
<organism evidence="6 7">
    <name type="scientific">Wenxinia marina DSM 24838</name>
    <dbReference type="NCBI Taxonomy" id="1123501"/>
    <lineage>
        <taxon>Bacteria</taxon>
        <taxon>Pseudomonadati</taxon>
        <taxon>Pseudomonadota</taxon>
        <taxon>Alphaproteobacteria</taxon>
        <taxon>Rhodobacterales</taxon>
        <taxon>Roseobacteraceae</taxon>
        <taxon>Wenxinia</taxon>
    </lineage>
</organism>
<dbReference type="STRING" id="1123501.Wenmar_01965"/>
<dbReference type="PANTHER" id="PTHR12815">
    <property type="entry name" value="SORTING AND ASSEMBLY MACHINERY SAMM50 PROTEIN FAMILY MEMBER"/>
    <property type="match status" value="1"/>
</dbReference>
<dbReference type="InterPro" id="IPR000184">
    <property type="entry name" value="Bac_surfAg_D15"/>
</dbReference>
<evidence type="ECO:0000256" key="3">
    <source>
        <dbReference type="ARBA" id="ARBA00023136"/>
    </source>
</evidence>